<dbReference type="AlphaFoldDB" id="A0AA46GZS8"/>
<feature type="domain" description="N-acetyltransferase" evidence="4">
    <location>
        <begin position="33"/>
        <end position="176"/>
    </location>
</feature>
<dbReference type="Pfam" id="PF13302">
    <property type="entry name" value="Acetyltransf_3"/>
    <property type="match status" value="1"/>
</dbReference>
<accession>A0AA46GZS8</accession>
<dbReference type="Gene3D" id="3.40.630.30">
    <property type="match status" value="1"/>
</dbReference>
<comment type="caution">
    <text evidence="5">The sequence shown here is derived from an EMBL/GenBank/DDBJ whole genome shotgun (WGS) entry which is preliminary data.</text>
</comment>
<organism evidence="5 6">
    <name type="scientific">Dermatophilus congolensis</name>
    <dbReference type="NCBI Taxonomy" id="1863"/>
    <lineage>
        <taxon>Bacteria</taxon>
        <taxon>Bacillati</taxon>
        <taxon>Actinomycetota</taxon>
        <taxon>Actinomycetes</taxon>
        <taxon>Micrococcales</taxon>
        <taxon>Dermatophilaceae</taxon>
        <taxon>Dermatophilus</taxon>
    </lineage>
</organism>
<evidence type="ECO:0000256" key="1">
    <source>
        <dbReference type="ARBA" id="ARBA00022679"/>
    </source>
</evidence>
<dbReference type="PANTHER" id="PTHR43792:SF8">
    <property type="entry name" value="[RIBOSOMAL PROTEIN US5]-ALANINE N-ACETYLTRANSFERASE"/>
    <property type="match status" value="1"/>
</dbReference>
<dbReference type="GO" id="GO:0008999">
    <property type="term" value="F:protein-N-terminal-alanine acetyltransferase activity"/>
    <property type="evidence" value="ECO:0007669"/>
    <property type="project" value="TreeGrafter"/>
</dbReference>
<protein>
    <submittedName>
        <fullName evidence="5">Ribosomal-protein-S5-alanine N-acetyltransferase</fullName>
    </submittedName>
</protein>
<sequence>MSGHPANRPGWVSPPVREVSGVVREPLTAWGERVWVAPVCAGDLEPYGRALALSADRIRVWNPVDPRDLETHLRFQTSAHRTFVIHAVEPIAGAGHDIVGVVNVTGVVRGRAMSAAVGYNAYDPYQGRGLFAEGFRLVVDVAFEAEPLGMGLHRVEASVQPGNVRSAGLLRSVGFRRRGFWPAYLWLGDERDVHAWRDHETYGMTVEEWPAVPFSVGSVPSPVVVVGPQWGDAGVELAVQLEVPFIAAGVVEALGDEGLGALLRGTRGAVIELPRPTDEGQVRRVEEAMRSAGAEVGAELTVAGDVAPVGRHRVVALALRARSDAHAAVRGVCPA</sequence>
<comment type="similarity">
    <text evidence="3">Belongs to the acetyltransferase family. RimJ subfamily.</text>
</comment>
<gene>
    <name evidence="5" type="ORF">NCTC7915_00447</name>
</gene>
<dbReference type="InterPro" id="IPR016181">
    <property type="entry name" value="Acyl_CoA_acyltransferase"/>
</dbReference>
<evidence type="ECO:0000256" key="2">
    <source>
        <dbReference type="ARBA" id="ARBA00023315"/>
    </source>
</evidence>
<dbReference type="InterPro" id="IPR000182">
    <property type="entry name" value="GNAT_dom"/>
</dbReference>
<dbReference type="PANTHER" id="PTHR43792">
    <property type="entry name" value="GNAT FAMILY, PUTATIVE (AFU_ORTHOLOGUE AFUA_3G00765)-RELATED-RELATED"/>
    <property type="match status" value="1"/>
</dbReference>
<dbReference type="GO" id="GO:0005737">
    <property type="term" value="C:cytoplasm"/>
    <property type="evidence" value="ECO:0007669"/>
    <property type="project" value="TreeGrafter"/>
</dbReference>
<evidence type="ECO:0000256" key="3">
    <source>
        <dbReference type="ARBA" id="ARBA00038502"/>
    </source>
</evidence>
<evidence type="ECO:0000313" key="5">
    <source>
        <dbReference type="EMBL" id="STD05586.1"/>
    </source>
</evidence>
<keyword evidence="1" id="KW-0808">Transferase</keyword>
<reference evidence="5 6" key="1">
    <citation type="submission" date="2018-06" db="EMBL/GenBank/DDBJ databases">
        <authorList>
            <consortium name="Pathogen Informatics"/>
            <person name="Doyle S."/>
        </authorList>
    </citation>
    <scope>NUCLEOTIDE SEQUENCE [LARGE SCALE GENOMIC DNA]</scope>
    <source>
        <strain evidence="5 6">NCTC7915</strain>
    </source>
</reference>
<dbReference type="EMBL" id="UFYA01000001">
    <property type="protein sequence ID" value="STD05586.1"/>
    <property type="molecule type" value="Genomic_DNA"/>
</dbReference>
<dbReference type="RefSeq" id="WP_115032408.1">
    <property type="nucleotide sequence ID" value="NZ_UFYA01000001.1"/>
</dbReference>
<keyword evidence="2" id="KW-0012">Acyltransferase</keyword>
<dbReference type="Proteomes" id="UP000254118">
    <property type="component" value="Unassembled WGS sequence"/>
</dbReference>
<evidence type="ECO:0000313" key="6">
    <source>
        <dbReference type="Proteomes" id="UP000254118"/>
    </source>
</evidence>
<dbReference type="SUPFAM" id="SSF55729">
    <property type="entry name" value="Acyl-CoA N-acyltransferases (Nat)"/>
    <property type="match status" value="1"/>
</dbReference>
<dbReference type="InterPro" id="IPR051531">
    <property type="entry name" value="N-acetyltransferase"/>
</dbReference>
<proteinExistence type="inferred from homology"/>
<evidence type="ECO:0000259" key="4">
    <source>
        <dbReference type="Pfam" id="PF13302"/>
    </source>
</evidence>
<name>A0AA46GZS8_9MICO</name>